<dbReference type="SUPFAM" id="SSF53850">
    <property type="entry name" value="Periplasmic binding protein-like II"/>
    <property type="match status" value="1"/>
</dbReference>
<dbReference type="GO" id="GO:0009891">
    <property type="term" value="P:positive regulation of biosynthetic process"/>
    <property type="evidence" value="ECO:0007669"/>
    <property type="project" value="UniProtKB-ARBA"/>
</dbReference>
<name>A0A483K8K3_9ENTR</name>
<sequence>MDTIDLFRIFIRVAENGSFIRAAETLNRPASTVSAAIRELECRLGTRLLHRTTRRVSLTSDGEAFYTRCQAVVQDVEDTENLFRQTSDQVTGKVRVDVPGRVGRRIIIPALPDFFARHPAIQVELGVTDRSVNLAEEGTDCAVRVGMLNDSGMVARRAGYLRLINVASPDYLARYGHPLLPQELAGHVAVGYASPTTGRRERWEWEQKGEIFSTGVNTCLTVNNAEAYIAACVAGMGLIQIPEYDVHEMITEGALCEVMPDFLPRPLPVNILYSDRRHLSRPLRLFTEWLMPLLQEKMQLRALSDGQ</sequence>
<accession>A0A483K8K3</accession>
<keyword evidence="3" id="KW-0238">DNA-binding</keyword>
<dbReference type="GO" id="GO:0003700">
    <property type="term" value="F:DNA-binding transcription factor activity"/>
    <property type="evidence" value="ECO:0007669"/>
    <property type="project" value="InterPro"/>
</dbReference>
<feature type="domain" description="HTH lysR-type" evidence="5">
    <location>
        <begin position="1"/>
        <end position="59"/>
    </location>
</feature>
<keyword evidence="2" id="KW-0805">Transcription regulation</keyword>
<protein>
    <submittedName>
        <fullName evidence="6">LysR family transcriptional regulator</fullName>
    </submittedName>
</protein>
<dbReference type="GO" id="GO:0006351">
    <property type="term" value="P:DNA-templated transcription"/>
    <property type="evidence" value="ECO:0007669"/>
    <property type="project" value="TreeGrafter"/>
</dbReference>
<dbReference type="InterPro" id="IPR036390">
    <property type="entry name" value="WH_DNA-bd_sf"/>
</dbReference>
<dbReference type="AlphaFoldDB" id="A0A483K8K3"/>
<evidence type="ECO:0000313" key="6">
    <source>
        <dbReference type="EMBL" id="TCX59127.1"/>
    </source>
</evidence>
<dbReference type="Gene3D" id="1.10.10.10">
    <property type="entry name" value="Winged helix-like DNA-binding domain superfamily/Winged helix DNA-binding domain"/>
    <property type="match status" value="1"/>
</dbReference>
<proteinExistence type="inferred from homology"/>
<evidence type="ECO:0000256" key="4">
    <source>
        <dbReference type="ARBA" id="ARBA00023163"/>
    </source>
</evidence>
<evidence type="ECO:0000256" key="1">
    <source>
        <dbReference type="ARBA" id="ARBA00009437"/>
    </source>
</evidence>
<dbReference type="InterPro" id="IPR000847">
    <property type="entry name" value="LysR_HTH_N"/>
</dbReference>
<evidence type="ECO:0000256" key="2">
    <source>
        <dbReference type="ARBA" id="ARBA00023015"/>
    </source>
</evidence>
<dbReference type="InterPro" id="IPR036388">
    <property type="entry name" value="WH-like_DNA-bd_sf"/>
</dbReference>
<dbReference type="InterPro" id="IPR058163">
    <property type="entry name" value="LysR-type_TF_proteobact-type"/>
</dbReference>
<dbReference type="Pfam" id="PF03466">
    <property type="entry name" value="LysR_substrate"/>
    <property type="match status" value="1"/>
</dbReference>
<reference evidence="6" key="1">
    <citation type="submission" date="2019-01" db="EMBL/GenBank/DDBJ databases">
        <authorList>
            <person name="Lista F."/>
            <person name="Anselmo A."/>
        </authorList>
    </citation>
    <scope>NUCLEOTIDE SEQUENCE</scope>
    <source>
        <strain evidence="6">8S</strain>
    </source>
</reference>
<evidence type="ECO:0000256" key="3">
    <source>
        <dbReference type="ARBA" id="ARBA00023125"/>
    </source>
</evidence>
<dbReference type="PANTHER" id="PTHR30537:SF72">
    <property type="entry name" value="LYSR FAMILY TRANSCRIPTIONAL REGULATOR"/>
    <property type="match status" value="1"/>
</dbReference>
<dbReference type="CDD" id="cd08472">
    <property type="entry name" value="PBP2_CrgA_like_3"/>
    <property type="match status" value="1"/>
</dbReference>
<dbReference type="InterPro" id="IPR005119">
    <property type="entry name" value="LysR_subst-bd"/>
</dbReference>
<keyword evidence="4" id="KW-0804">Transcription</keyword>
<evidence type="ECO:0000259" key="5">
    <source>
        <dbReference type="PROSITE" id="PS50931"/>
    </source>
</evidence>
<dbReference type="GO" id="GO:0043565">
    <property type="term" value="F:sequence-specific DNA binding"/>
    <property type="evidence" value="ECO:0007669"/>
    <property type="project" value="TreeGrafter"/>
</dbReference>
<dbReference type="PROSITE" id="PS50931">
    <property type="entry name" value="HTH_LYSR"/>
    <property type="match status" value="1"/>
</dbReference>
<comment type="caution">
    <text evidence="6">The sequence shown here is derived from an EMBL/GenBank/DDBJ whole genome shotgun (WGS) entry which is preliminary data.</text>
</comment>
<dbReference type="PANTHER" id="PTHR30537">
    <property type="entry name" value="HTH-TYPE TRANSCRIPTIONAL REGULATOR"/>
    <property type="match status" value="1"/>
</dbReference>
<dbReference type="SUPFAM" id="SSF46785">
    <property type="entry name" value="Winged helix' DNA-binding domain"/>
    <property type="match status" value="1"/>
</dbReference>
<dbReference type="EMBL" id="SDCO01000016">
    <property type="protein sequence ID" value="TCX59127.1"/>
    <property type="molecule type" value="Genomic_DNA"/>
</dbReference>
<gene>
    <name evidence="6" type="ORF">ETE84_21365</name>
</gene>
<comment type="similarity">
    <text evidence="1">Belongs to the LysR transcriptional regulatory family.</text>
</comment>
<dbReference type="Gene3D" id="3.40.190.290">
    <property type="match status" value="1"/>
</dbReference>
<dbReference type="Pfam" id="PF00126">
    <property type="entry name" value="HTH_1"/>
    <property type="match status" value="1"/>
</dbReference>
<dbReference type="FunFam" id="3.40.190.290:FF:000001">
    <property type="entry name" value="Transcriptional regulator, LysR family"/>
    <property type="match status" value="1"/>
</dbReference>
<dbReference type="FunFam" id="1.10.10.10:FF:000001">
    <property type="entry name" value="LysR family transcriptional regulator"/>
    <property type="match status" value="1"/>
</dbReference>
<organism evidence="6">
    <name type="scientific">Klebsiella quasipneumoniae</name>
    <dbReference type="NCBI Taxonomy" id="1463165"/>
    <lineage>
        <taxon>Bacteria</taxon>
        <taxon>Pseudomonadati</taxon>
        <taxon>Pseudomonadota</taxon>
        <taxon>Gammaproteobacteria</taxon>
        <taxon>Enterobacterales</taxon>
        <taxon>Enterobacteriaceae</taxon>
        <taxon>Klebsiella/Raoultella group</taxon>
        <taxon>Klebsiella</taxon>
        <taxon>Klebsiella pneumoniae complex</taxon>
    </lineage>
</organism>